<gene>
    <name evidence="3" type="ORF">M9Y10_035760</name>
</gene>
<dbReference type="InterPro" id="IPR003890">
    <property type="entry name" value="MIF4G-like_typ-3"/>
</dbReference>
<evidence type="ECO:0000259" key="2">
    <source>
        <dbReference type="SMART" id="SM00543"/>
    </source>
</evidence>
<evidence type="ECO:0000313" key="4">
    <source>
        <dbReference type="Proteomes" id="UP001470230"/>
    </source>
</evidence>
<name>A0ABR2GYB8_9EUKA</name>
<feature type="compositionally biased region" description="Polar residues" evidence="1">
    <location>
        <begin position="1"/>
        <end position="46"/>
    </location>
</feature>
<dbReference type="InterPro" id="IPR016024">
    <property type="entry name" value="ARM-type_fold"/>
</dbReference>
<evidence type="ECO:0000313" key="3">
    <source>
        <dbReference type="EMBL" id="KAK8838337.1"/>
    </source>
</evidence>
<dbReference type="Proteomes" id="UP001470230">
    <property type="component" value="Unassembled WGS sequence"/>
</dbReference>
<dbReference type="EMBL" id="JAPFFF010000056">
    <property type="protein sequence ID" value="KAK8838337.1"/>
    <property type="molecule type" value="Genomic_DNA"/>
</dbReference>
<dbReference type="Pfam" id="PF02854">
    <property type="entry name" value="MIF4G"/>
    <property type="match status" value="1"/>
</dbReference>
<evidence type="ECO:0000256" key="1">
    <source>
        <dbReference type="SAM" id="MobiDB-lite"/>
    </source>
</evidence>
<keyword evidence="4" id="KW-1185">Reference proteome</keyword>
<dbReference type="Gene3D" id="1.25.40.180">
    <property type="match status" value="1"/>
</dbReference>
<feature type="domain" description="MIF4G" evidence="2">
    <location>
        <begin position="177"/>
        <end position="376"/>
    </location>
</feature>
<comment type="caution">
    <text evidence="3">The sequence shown here is derived from an EMBL/GenBank/DDBJ whole genome shotgun (WGS) entry which is preliminary data.</text>
</comment>
<feature type="compositionally biased region" description="Basic and acidic residues" evidence="1">
    <location>
        <begin position="58"/>
        <end position="69"/>
    </location>
</feature>
<organism evidence="3 4">
    <name type="scientific">Tritrichomonas musculus</name>
    <dbReference type="NCBI Taxonomy" id="1915356"/>
    <lineage>
        <taxon>Eukaryota</taxon>
        <taxon>Metamonada</taxon>
        <taxon>Parabasalia</taxon>
        <taxon>Tritrichomonadida</taxon>
        <taxon>Tritrichomonadidae</taxon>
        <taxon>Tritrichomonas</taxon>
    </lineage>
</organism>
<protein>
    <recommendedName>
        <fullName evidence="2">MIF4G domain-containing protein</fullName>
    </recommendedName>
</protein>
<sequence>MSSSQQPSGEKQGKNFTITTKTGGSINTNKHPFTPSPATNKTSGLTVTKPGGGIINIERPKREKSRDSLFDGIQPKQSTPAKLNIETAKPQTPKIKVEKANKNKKNLNITFQRFKYTIEEAFEFRDLVRKYLDTVENKKISDESFITMSSLLNRFKFSQRHKNPQPRPQRTDYKKQEHKITTELNKLTLDNFMNIIDSLTIREENFLDINYLKTLATCLVRQASLQPLFSSLYSLSATSISSVLDNTEYAASRQAFCQTLIAESKKEVEGSINSTSKFASDSAVGSASFFGFLANREFVSIDECFNLVKKSLENVTASNIEICRQLLIPAGEKIENKYPEEFKKIVQTLEVATKDKNIPGVVRYPLIDLLEARSNDWNTKPLMHQIASTKSSSKARAANLTQMSAKPIDNNQPVQTISVAKNKFALLLSDDDDDFVEEEANENAVEDDSEFDGEDMIRRYVIDNEISTNWHPSHVGDLLFAIALRPNKEISKAMKLLQILNDNNNFATTKEEEQNAFDAMVETVQRCTADEVADNYKHAIENCGTIYARLVYFGISSVDQFGDVFPVENFHIEVVLTFLLELIKLKKVDLIKESQYWIQYKWRPANFSNLEITSKIFELPEDKSNIIFDLFPLYDCLSHLQDDIYYIANPDEGEEAPDLKSEIENFPPDVVADPAFATGAIEVLMKENMCFDIVLPLLEQNKLYVLLWVENYGKHELRDSNEIAKLINNIAKSGNYDLDSFLNEPGDEKHQEIVQLLRKK</sequence>
<proteinExistence type="predicted"/>
<accession>A0ABR2GYB8</accession>
<dbReference type="SUPFAM" id="SSF48371">
    <property type="entry name" value="ARM repeat"/>
    <property type="match status" value="1"/>
</dbReference>
<reference evidence="3 4" key="1">
    <citation type="submission" date="2024-04" db="EMBL/GenBank/DDBJ databases">
        <title>Tritrichomonas musculus Genome.</title>
        <authorList>
            <person name="Alves-Ferreira E."/>
            <person name="Grigg M."/>
            <person name="Lorenzi H."/>
            <person name="Galac M."/>
        </authorList>
    </citation>
    <scope>NUCLEOTIDE SEQUENCE [LARGE SCALE GENOMIC DNA]</scope>
    <source>
        <strain evidence="3 4">EAF2021</strain>
    </source>
</reference>
<dbReference type="SMART" id="SM00543">
    <property type="entry name" value="MIF4G"/>
    <property type="match status" value="1"/>
</dbReference>
<feature type="region of interest" description="Disordered" evidence="1">
    <location>
        <begin position="1"/>
        <end position="79"/>
    </location>
</feature>